<dbReference type="Proteomes" id="UP000281171">
    <property type="component" value="Unassembled WGS sequence"/>
</dbReference>
<dbReference type="PANTHER" id="PTHR43386:SF25">
    <property type="entry name" value="PEPTIDE ABC TRANSPORTER PERMEASE PROTEIN"/>
    <property type="match status" value="1"/>
</dbReference>
<dbReference type="EMBL" id="RDQM01000013">
    <property type="protein sequence ID" value="RMW96150.1"/>
    <property type="molecule type" value="Genomic_DNA"/>
</dbReference>
<comment type="subcellular location">
    <subcellularLocation>
        <location evidence="1 7">Cell membrane</location>
        <topology evidence="1 7">Multi-pass membrane protein</topology>
    </subcellularLocation>
</comment>
<dbReference type="EMBL" id="RDQK01000007">
    <property type="protein sequence ID" value="RMX10722.1"/>
    <property type="molecule type" value="Genomic_DNA"/>
</dbReference>
<keyword evidence="5 7" id="KW-1133">Transmembrane helix</keyword>
<organism evidence="9 11">
    <name type="scientific">Allofranklinella schreckenbergeri</name>
    <dbReference type="NCBI Taxonomy" id="1076744"/>
    <lineage>
        <taxon>Bacteria</taxon>
        <taxon>Pseudomonadati</taxon>
        <taxon>Pseudomonadota</taxon>
        <taxon>Betaproteobacteria</taxon>
        <taxon>Burkholderiales</taxon>
        <taxon>Comamonadaceae</taxon>
        <taxon>Allofranklinella</taxon>
    </lineage>
</organism>
<dbReference type="InterPro" id="IPR050366">
    <property type="entry name" value="BP-dependent_transpt_permease"/>
</dbReference>
<feature type="transmembrane region" description="Helical" evidence="7">
    <location>
        <begin position="225"/>
        <end position="244"/>
    </location>
</feature>
<evidence type="ECO:0000259" key="8">
    <source>
        <dbReference type="PROSITE" id="PS50928"/>
    </source>
</evidence>
<name>A0A3M6Q0Z8_9BURK</name>
<dbReference type="RefSeq" id="WP_122238942.1">
    <property type="nucleotide sequence ID" value="NZ_RDQK01000007.1"/>
</dbReference>
<keyword evidence="3" id="KW-1003">Cell membrane</keyword>
<accession>A0A3M6R5Q1</accession>
<evidence type="ECO:0000256" key="6">
    <source>
        <dbReference type="ARBA" id="ARBA00023136"/>
    </source>
</evidence>
<evidence type="ECO:0000313" key="11">
    <source>
        <dbReference type="Proteomes" id="UP000267521"/>
    </source>
</evidence>
<feature type="transmembrane region" description="Helical" evidence="7">
    <location>
        <begin position="94"/>
        <end position="112"/>
    </location>
</feature>
<evidence type="ECO:0000256" key="7">
    <source>
        <dbReference type="RuleBase" id="RU363032"/>
    </source>
</evidence>
<dbReference type="Pfam" id="PF00528">
    <property type="entry name" value="BPD_transp_1"/>
    <property type="match status" value="1"/>
</dbReference>
<sequence>MLTALLASMALISLVWTPHPPAEQYPHHLAAPSAQHWLGTDIYGHDVASQLMTGAQSSVLVGIVAVGIGLLCGTALGLLAAARRGWVEEAIMRLADLTFAFPAILTAIMLRAAYGTGVVISILAIGIASIPVFVRLTRSWAGVLWQRDFVQAARACGKGRWAITWEHIVPNLAPILIVQASIQFAIAILAEAALSYLGLGTQYPIPSWGRMLADAQSLFLDAPMLAVYPGAAIALAVLGLNLLGDGLRDWLDPKLSDTR</sequence>
<evidence type="ECO:0000256" key="4">
    <source>
        <dbReference type="ARBA" id="ARBA00022692"/>
    </source>
</evidence>
<gene>
    <name evidence="10" type="ORF">EBQ24_03745</name>
    <name evidence="9" type="ORF">EBQ26_10255</name>
</gene>
<dbReference type="PANTHER" id="PTHR43386">
    <property type="entry name" value="OLIGOPEPTIDE TRANSPORT SYSTEM PERMEASE PROTEIN APPC"/>
    <property type="match status" value="1"/>
</dbReference>
<evidence type="ECO:0000256" key="2">
    <source>
        <dbReference type="ARBA" id="ARBA00022448"/>
    </source>
</evidence>
<keyword evidence="4 7" id="KW-0812">Transmembrane</keyword>
<dbReference type="AlphaFoldDB" id="A0A3M6Q0Z8"/>
<evidence type="ECO:0000256" key="5">
    <source>
        <dbReference type="ARBA" id="ARBA00022989"/>
    </source>
</evidence>
<dbReference type="PROSITE" id="PS50928">
    <property type="entry name" value="ABC_TM1"/>
    <property type="match status" value="1"/>
</dbReference>
<dbReference type="GO" id="GO:0005886">
    <property type="term" value="C:plasma membrane"/>
    <property type="evidence" value="ECO:0007669"/>
    <property type="project" value="UniProtKB-SubCell"/>
</dbReference>
<feature type="domain" description="ABC transmembrane type-1" evidence="8">
    <location>
        <begin position="55"/>
        <end position="244"/>
    </location>
</feature>
<dbReference type="CDD" id="cd06261">
    <property type="entry name" value="TM_PBP2"/>
    <property type="match status" value="1"/>
</dbReference>
<evidence type="ECO:0000256" key="1">
    <source>
        <dbReference type="ARBA" id="ARBA00004651"/>
    </source>
</evidence>
<feature type="transmembrane region" description="Helical" evidence="7">
    <location>
        <begin position="59"/>
        <end position="82"/>
    </location>
</feature>
<reference evidence="11 12" key="1">
    <citation type="submission" date="2018-10" db="EMBL/GenBank/DDBJ databases">
        <title>Comamonadaceae CDC group NO-1 genome sequencing and assembly.</title>
        <authorList>
            <person name="Bernier A.-M."/>
            <person name="Bernard K."/>
        </authorList>
    </citation>
    <scope>NUCLEOTIDE SEQUENCE [LARGE SCALE GENOMIC DNA]</scope>
    <source>
        <strain evidence="10 12">NML180581</strain>
        <strain evidence="9 11">NML970147</strain>
    </source>
</reference>
<comment type="caution">
    <text evidence="9">The sequence shown here is derived from an EMBL/GenBank/DDBJ whole genome shotgun (WGS) entry which is preliminary data.</text>
</comment>
<dbReference type="SUPFAM" id="SSF161098">
    <property type="entry name" value="MetI-like"/>
    <property type="match status" value="1"/>
</dbReference>
<evidence type="ECO:0000313" key="10">
    <source>
        <dbReference type="EMBL" id="RMX10722.1"/>
    </source>
</evidence>
<evidence type="ECO:0000313" key="9">
    <source>
        <dbReference type="EMBL" id="RMW96150.1"/>
    </source>
</evidence>
<feature type="transmembrane region" description="Helical" evidence="7">
    <location>
        <begin position="118"/>
        <end position="137"/>
    </location>
</feature>
<dbReference type="GO" id="GO:0055085">
    <property type="term" value="P:transmembrane transport"/>
    <property type="evidence" value="ECO:0007669"/>
    <property type="project" value="InterPro"/>
</dbReference>
<evidence type="ECO:0000256" key="3">
    <source>
        <dbReference type="ARBA" id="ARBA00022475"/>
    </source>
</evidence>
<protein>
    <submittedName>
        <fullName evidence="9">ABC transporter permease</fullName>
    </submittedName>
</protein>
<keyword evidence="6 7" id="KW-0472">Membrane</keyword>
<dbReference type="Proteomes" id="UP000267521">
    <property type="component" value="Unassembled WGS sequence"/>
</dbReference>
<comment type="similarity">
    <text evidence="7">Belongs to the binding-protein-dependent transport system permease family.</text>
</comment>
<dbReference type="Gene3D" id="1.10.3720.10">
    <property type="entry name" value="MetI-like"/>
    <property type="match status" value="1"/>
</dbReference>
<dbReference type="InterPro" id="IPR035906">
    <property type="entry name" value="MetI-like_sf"/>
</dbReference>
<dbReference type="InterPro" id="IPR000515">
    <property type="entry name" value="MetI-like"/>
</dbReference>
<proteinExistence type="inferred from homology"/>
<keyword evidence="2 7" id="KW-0813">Transport</keyword>
<evidence type="ECO:0000313" key="12">
    <source>
        <dbReference type="Proteomes" id="UP000281171"/>
    </source>
</evidence>
<accession>A0A3M6Q0Z8</accession>